<evidence type="ECO:0000256" key="5">
    <source>
        <dbReference type="ARBA" id="ARBA00022946"/>
    </source>
</evidence>
<evidence type="ECO:0000256" key="8">
    <source>
        <dbReference type="ARBA" id="ARBA00061242"/>
    </source>
</evidence>
<dbReference type="CDD" id="cd19497">
    <property type="entry name" value="RecA-like_ClpX"/>
    <property type="match status" value="1"/>
</dbReference>
<dbReference type="InterPro" id="IPR019489">
    <property type="entry name" value="Clp_ATPase_C"/>
</dbReference>
<evidence type="ECO:0000256" key="2">
    <source>
        <dbReference type="ARBA" id="ARBA00022741"/>
    </source>
</evidence>
<protein>
    <submittedName>
        <fullName evidence="12">Uncharacterized protein</fullName>
    </submittedName>
</protein>
<feature type="compositionally biased region" description="Low complexity" evidence="9">
    <location>
        <begin position="107"/>
        <end position="130"/>
    </location>
</feature>
<comment type="subcellular location">
    <subcellularLocation>
        <location evidence="1">Mitochondrion</location>
    </subcellularLocation>
</comment>
<dbReference type="FunFam" id="3.40.50.300:FF:000560">
    <property type="entry name" value="CLP protease regulatory subunit CLPX3 mitochondrial"/>
    <property type="match status" value="1"/>
</dbReference>
<keyword evidence="5" id="KW-0809">Transit peptide</keyword>
<feature type="region of interest" description="Disordered" evidence="9">
    <location>
        <begin position="204"/>
        <end position="282"/>
    </location>
</feature>
<dbReference type="InterPro" id="IPR003959">
    <property type="entry name" value="ATPase_AAA_core"/>
</dbReference>
<dbReference type="AlphaFoldDB" id="A0ABD3UBG3"/>
<dbReference type="Pfam" id="PF10431">
    <property type="entry name" value="ClpB_D2-small"/>
    <property type="match status" value="1"/>
</dbReference>
<name>A0ABD3UBG3_9LAMI</name>
<evidence type="ECO:0000256" key="3">
    <source>
        <dbReference type="ARBA" id="ARBA00022801"/>
    </source>
</evidence>
<dbReference type="InterPro" id="IPR004487">
    <property type="entry name" value="Clp_protease_ATP-bd_su_ClpX"/>
</dbReference>
<feature type="region of interest" description="Disordered" evidence="9">
    <location>
        <begin position="93"/>
        <end position="141"/>
    </location>
</feature>
<feature type="compositionally biased region" description="Pro residues" evidence="9">
    <location>
        <begin position="214"/>
        <end position="225"/>
    </location>
</feature>
<keyword evidence="6" id="KW-0496">Mitochondrion</keyword>
<dbReference type="Gene3D" id="1.10.8.60">
    <property type="match status" value="1"/>
</dbReference>
<dbReference type="SMART" id="SM01086">
    <property type="entry name" value="ClpB_D2-small"/>
    <property type="match status" value="1"/>
</dbReference>
<dbReference type="FunFam" id="1.10.8.60:FF:000002">
    <property type="entry name" value="ATP-dependent Clp protease ATP-binding subunit ClpX"/>
    <property type="match status" value="1"/>
</dbReference>
<dbReference type="Gene3D" id="3.40.50.300">
    <property type="entry name" value="P-loop containing nucleotide triphosphate hydrolases"/>
    <property type="match status" value="1"/>
</dbReference>
<dbReference type="NCBIfam" id="NF003745">
    <property type="entry name" value="PRK05342.1"/>
    <property type="match status" value="1"/>
</dbReference>
<feature type="region of interest" description="Disordered" evidence="9">
    <location>
        <begin position="674"/>
        <end position="696"/>
    </location>
</feature>
<keyword evidence="13" id="KW-1185">Reference proteome</keyword>
<dbReference type="Pfam" id="PF07724">
    <property type="entry name" value="AAA_2"/>
    <property type="match status" value="1"/>
</dbReference>
<feature type="domain" description="AAA+ ATPase" evidence="10">
    <location>
        <begin position="347"/>
        <end position="509"/>
    </location>
</feature>
<keyword evidence="3" id="KW-0378">Hydrolase</keyword>
<evidence type="ECO:0000256" key="1">
    <source>
        <dbReference type="ARBA" id="ARBA00004173"/>
    </source>
</evidence>
<evidence type="ECO:0000313" key="12">
    <source>
        <dbReference type="EMBL" id="KAL3845740.1"/>
    </source>
</evidence>
<proteinExistence type="inferred from homology"/>
<evidence type="ECO:0000313" key="13">
    <source>
        <dbReference type="Proteomes" id="UP001634393"/>
    </source>
</evidence>
<comment type="function">
    <text evidence="7">ATP-dependent specificity component of the mitochondrial Clp protease. It directs the protease to specific substrates. Can perform chaperone functions in the absence of ClpP.</text>
</comment>
<feature type="domain" description="Clp ATPase C-terminal" evidence="11">
    <location>
        <begin position="558"/>
        <end position="654"/>
    </location>
</feature>
<sequence length="696" mass="75727">MSSGLWRWRKLRELAMDASRKGKDRWMHKRCLVNCLHVGSYVKRRESLIGVQERYKWDHGGSGDEHHRTTRRIKAEANCPRCSKQMDLLFTNRPHNLIPPPTSATPNSDSLDSDVNLNSNSDVTNDSNNVKTNSNSNGGDGNAFQAVNLCPNCKTAYYFRPFKMSPLQGSFVEIGRVKSKNSNSDKKLTDMLQGNKLRPSFWETLRSYGGEPPENWPSSPPPTTPPSGGNGLQVHTPPGPPFAPGVNVIRSGPGGGNGGSRGGGGGGDGGNNGEKTTWGGINLGKKFPTPKEICKGLDKFVIGQDRAKKVLSVAVYNHYKRIYHASLQKGSEAESSRLNDDDNVDLDKSNVLLMGPTGSGKTLLAKTLARFVNVPFVIADATTLTQAGYVGEDVESILYKLLTVAEFNVQAAQQGMVYIDEVDKITKKAESLNISRDVSGEGVQQALLKMLEGTIVNVPEKGARKHPRGDNIQIDTKDILFICGGAFVDLEKTISERRQDSSIGFGAPVRANMRAGGVIDSAVTSSLLESVESSDLIAYGLIPEFIGRFPILVSLTALTEDQLVQVLTEPKNALGKQYKKLFNMNNVKLHFTEKALRLISNKAMSKNTGARGLRAILETLLTDAMYEIPDAKTGKDRVDAVVIDEESVGTKNVPGCGGKVLRGDGALERYLKEQAERSEAELQEGESEVSSRAMSM</sequence>
<dbReference type="InterPro" id="IPR050052">
    <property type="entry name" value="ATP-dep_Clp_protease_ClpX"/>
</dbReference>
<comment type="caution">
    <text evidence="12">The sequence shown here is derived from an EMBL/GenBank/DDBJ whole genome shotgun (WGS) entry which is preliminary data.</text>
</comment>
<dbReference type="PANTHER" id="PTHR48102:SF7">
    <property type="entry name" value="ATP-DEPENDENT CLP PROTEASE ATP-BINDING SUBUNIT CLPX-LIKE, MITOCHONDRIAL"/>
    <property type="match status" value="1"/>
</dbReference>
<feature type="compositionally biased region" description="Gly residues" evidence="9">
    <location>
        <begin position="252"/>
        <end position="272"/>
    </location>
</feature>
<dbReference type="Proteomes" id="UP001634393">
    <property type="component" value="Unassembled WGS sequence"/>
</dbReference>
<organism evidence="12 13">
    <name type="scientific">Penstemon smallii</name>
    <dbReference type="NCBI Taxonomy" id="265156"/>
    <lineage>
        <taxon>Eukaryota</taxon>
        <taxon>Viridiplantae</taxon>
        <taxon>Streptophyta</taxon>
        <taxon>Embryophyta</taxon>
        <taxon>Tracheophyta</taxon>
        <taxon>Spermatophyta</taxon>
        <taxon>Magnoliopsida</taxon>
        <taxon>eudicotyledons</taxon>
        <taxon>Gunneridae</taxon>
        <taxon>Pentapetalae</taxon>
        <taxon>asterids</taxon>
        <taxon>lamiids</taxon>
        <taxon>Lamiales</taxon>
        <taxon>Plantaginaceae</taxon>
        <taxon>Cheloneae</taxon>
        <taxon>Penstemon</taxon>
    </lineage>
</organism>
<dbReference type="NCBIfam" id="TIGR00382">
    <property type="entry name" value="clpX"/>
    <property type="match status" value="1"/>
</dbReference>
<evidence type="ECO:0000256" key="9">
    <source>
        <dbReference type="SAM" id="MobiDB-lite"/>
    </source>
</evidence>
<evidence type="ECO:0000256" key="6">
    <source>
        <dbReference type="ARBA" id="ARBA00023128"/>
    </source>
</evidence>
<evidence type="ECO:0000256" key="4">
    <source>
        <dbReference type="ARBA" id="ARBA00022840"/>
    </source>
</evidence>
<reference evidence="12 13" key="1">
    <citation type="submission" date="2024-12" db="EMBL/GenBank/DDBJ databases">
        <title>The unique morphological basis and parallel evolutionary history of personate flowers in Penstemon.</title>
        <authorList>
            <person name="Depatie T.H."/>
            <person name="Wessinger C.A."/>
        </authorList>
    </citation>
    <scope>NUCLEOTIDE SEQUENCE [LARGE SCALE GENOMIC DNA]</scope>
    <source>
        <strain evidence="12">WTNN_2</strain>
        <tissue evidence="12">Leaf</tissue>
    </source>
</reference>
<keyword evidence="2" id="KW-0547">Nucleotide-binding</keyword>
<dbReference type="SUPFAM" id="SSF52540">
    <property type="entry name" value="P-loop containing nucleoside triphosphate hydrolases"/>
    <property type="match status" value="1"/>
</dbReference>
<dbReference type="GO" id="GO:0005524">
    <property type="term" value="F:ATP binding"/>
    <property type="evidence" value="ECO:0007669"/>
    <property type="project" value="UniProtKB-KW"/>
</dbReference>
<evidence type="ECO:0000256" key="7">
    <source>
        <dbReference type="ARBA" id="ARBA00055633"/>
    </source>
</evidence>
<gene>
    <name evidence="12" type="ORF">ACJIZ3_003143</name>
</gene>
<dbReference type="SMART" id="SM00382">
    <property type="entry name" value="AAA"/>
    <property type="match status" value="1"/>
</dbReference>
<accession>A0ABD3UBG3</accession>
<dbReference type="InterPro" id="IPR003593">
    <property type="entry name" value="AAA+_ATPase"/>
</dbReference>
<dbReference type="GO" id="GO:0016787">
    <property type="term" value="F:hydrolase activity"/>
    <property type="evidence" value="ECO:0007669"/>
    <property type="project" value="UniProtKB-KW"/>
</dbReference>
<evidence type="ECO:0000259" key="11">
    <source>
        <dbReference type="SMART" id="SM01086"/>
    </source>
</evidence>
<comment type="similarity">
    <text evidence="8">Belongs to the ClpX chaperone family.</text>
</comment>
<dbReference type="EMBL" id="JBJXBP010000002">
    <property type="protein sequence ID" value="KAL3845740.1"/>
    <property type="molecule type" value="Genomic_DNA"/>
</dbReference>
<evidence type="ECO:0000259" key="10">
    <source>
        <dbReference type="SMART" id="SM00382"/>
    </source>
</evidence>
<dbReference type="InterPro" id="IPR027417">
    <property type="entry name" value="P-loop_NTPase"/>
</dbReference>
<keyword evidence="4" id="KW-0067">ATP-binding</keyword>
<dbReference type="PANTHER" id="PTHR48102">
    <property type="entry name" value="ATP-DEPENDENT CLP PROTEASE ATP-BINDING SUBUNIT CLPX-LIKE, MITOCHONDRIAL-RELATED"/>
    <property type="match status" value="1"/>
</dbReference>
<dbReference type="GO" id="GO:0005739">
    <property type="term" value="C:mitochondrion"/>
    <property type="evidence" value="ECO:0007669"/>
    <property type="project" value="UniProtKB-SubCell"/>
</dbReference>